<keyword evidence="3" id="KW-1185">Reference proteome</keyword>
<name>A0AAD6UDV0_9AGAR</name>
<proteinExistence type="predicted"/>
<comment type="caution">
    <text evidence="2">The sequence shown here is derived from an EMBL/GenBank/DDBJ whole genome shotgun (WGS) entry which is preliminary data.</text>
</comment>
<reference evidence="2" key="1">
    <citation type="submission" date="2023-03" db="EMBL/GenBank/DDBJ databases">
        <title>Massive genome expansion in bonnet fungi (Mycena s.s.) driven by repeated elements and novel gene families across ecological guilds.</title>
        <authorList>
            <consortium name="Lawrence Berkeley National Laboratory"/>
            <person name="Harder C.B."/>
            <person name="Miyauchi S."/>
            <person name="Viragh M."/>
            <person name="Kuo A."/>
            <person name="Thoen E."/>
            <person name="Andreopoulos B."/>
            <person name="Lu D."/>
            <person name="Skrede I."/>
            <person name="Drula E."/>
            <person name="Henrissat B."/>
            <person name="Morin E."/>
            <person name="Kohler A."/>
            <person name="Barry K."/>
            <person name="LaButti K."/>
            <person name="Morin E."/>
            <person name="Salamov A."/>
            <person name="Lipzen A."/>
            <person name="Mereny Z."/>
            <person name="Hegedus B."/>
            <person name="Baldrian P."/>
            <person name="Stursova M."/>
            <person name="Weitz H."/>
            <person name="Taylor A."/>
            <person name="Grigoriev I.V."/>
            <person name="Nagy L.G."/>
            <person name="Martin F."/>
            <person name="Kauserud H."/>
        </authorList>
    </citation>
    <scope>NUCLEOTIDE SEQUENCE</scope>
    <source>
        <strain evidence="2">CBHHK173m</strain>
    </source>
</reference>
<keyword evidence="1" id="KW-0812">Transmembrane</keyword>
<evidence type="ECO:0000313" key="3">
    <source>
        <dbReference type="Proteomes" id="UP001222325"/>
    </source>
</evidence>
<evidence type="ECO:0000313" key="2">
    <source>
        <dbReference type="EMBL" id="KAJ7093953.1"/>
    </source>
</evidence>
<keyword evidence="1" id="KW-1133">Transmembrane helix</keyword>
<feature type="transmembrane region" description="Helical" evidence="1">
    <location>
        <begin position="95"/>
        <end position="115"/>
    </location>
</feature>
<keyword evidence="1" id="KW-0472">Membrane</keyword>
<feature type="transmembrane region" description="Helical" evidence="1">
    <location>
        <begin position="64"/>
        <end position="83"/>
    </location>
</feature>
<gene>
    <name evidence="2" type="ORF">B0H15DRAFT_147684</name>
</gene>
<organism evidence="2 3">
    <name type="scientific">Mycena belliarum</name>
    <dbReference type="NCBI Taxonomy" id="1033014"/>
    <lineage>
        <taxon>Eukaryota</taxon>
        <taxon>Fungi</taxon>
        <taxon>Dikarya</taxon>
        <taxon>Basidiomycota</taxon>
        <taxon>Agaricomycotina</taxon>
        <taxon>Agaricomycetes</taxon>
        <taxon>Agaricomycetidae</taxon>
        <taxon>Agaricales</taxon>
        <taxon>Marasmiineae</taxon>
        <taxon>Mycenaceae</taxon>
        <taxon>Mycena</taxon>
    </lineage>
</organism>
<sequence length="150" mass="16922">MTAYLRLGSSWRCASLSSPCRALQASRCVLQDPVWTGRSDLVAQLGQDSSRICKRAARGHLFDFILRLARFPFLSFGTIFWIYQSTYLRLGSRVAMYLFPPPTNAILSVCPGLSFRRVPALRYRMPYSSCTVYGVWTSCGVSMIKDKSSQ</sequence>
<accession>A0AAD6UDV0</accession>
<dbReference type="AlphaFoldDB" id="A0AAD6UDV0"/>
<dbReference type="Proteomes" id="UP001222325">
    <property type="component" value="Unassembled WGS sequence"/>
</dbReference>
<evidence type="ECO:0000256" key="1">
    <source>
        <dbReference type="SAM" id="Phobius"/>
    </source>
</evidence>
<protein>
    <submittedName>
        <fullName evidence="2">Uncharacterized protein</fullName>
    </submittedName>
</protein>
<dbReference type="EMBL" id="JARJCN010000015">
    <property type="protein sequence ID" value="KAJ7093953.1"/>
    <property type="molecule type" value="Genomic_DNA"/>
</dbReference>